<protein>
    <submittedName>
        <fullName evidence="2">Cytochrome C</fullName>
    </submittedName>
</protein>
<accession>A0A0C1U647</accession>
<dbReference type="SUPFAM" id="SSF48695">
    <property type="entry name" value="Multiheme cytochromes"/>
    <property type="match status" value="1"/>
</dbReference>
<dbReference type="AlphaFoldDB" id="A0A0C1U647"/>
<dbReference type="Proteomes" id="UP000031433">
    <property type="component" value="Unassembled WGS sequence"/>
</dbReference>
<feature type="chain" id="PRO_5002153432" evidence="1">
    <location>
        <begin position="25"/>
        <end position="189"/>
    </location>
</feature>
<comment type="caution">
    <text evidence="2">The sequence shown here is derived from an EMBL/GenBank/DDBJ whole genome shotgun (WGS) entry which is preliminary data.</text>
</comment>
<keyword evidence="1" id="KW-0732">Signal</keyword>
<organism evidence="2 3">
    <name type="scientific">Geobacter soli</name>
    <dbReference type="NCBI Taxonomy" id="1510391"/>
    <lineage>
        <taxon>Bacteria</taxon>
        <taxon>Pseudomonadati</taxon>
        <taxon>Thermodesulfobacteriota</taxon>
        <taxon>Desulfuromonadia</taxon>
        <taxon>Geobacterales</taxon>
        <taxon>Geobacteraceae</taxon>
        <taxon>Geobacter</taxon>
    </lineage>
</organism>
<dbReference type="InterPro" id="IPR036280">
    <property type="entry name" value="Multihaem_cyt_sf"/>
</dbReference>
<evidence type="ECO:0000256" key="1">
    <source>
        <dbReference type="SAM" id="SignalP"/>
    </source>
</evidence>
<evidence type="ECO:0000313" key="3">
    <source>
        <dbReference type="Proteomes" id="UP000031433"/>
    </source>
</evidence>
<proteinExistence type="predicted"/>
<dbReference type="RefSeq" id="WP_039646425.1">
    <property type="nucleotide sequence ID" value="NZ_JXBL01000001.1"/>
</dbReference>
<dbReference type="PROSITE" id="PS51257">
    <property type="entry name" value="PROKAR_LIPOPROTEIN"/>
    <property type="match status" value="1"/>
</dbReference>
<dbReference type="Gene3D" id="3.90.10.10">
    <property type="entry name" value="Cytochrome C3"/>
    <property type="match status" value="1"/>
</dbReference>
<dbReference type="EMBL" id="JXBL01000001">
    <property type="protein sequence ID" value="KIE43185.1"/>
    <property type="molecule type" value="Genomic_DNA"/>
</dbReference>
<feature type="signal peptide" evidence="1">
    <location>
        <begin position="1"/>
        <end position="24"/>
    </location>
</feature>
<keyword evidence="3" id="KW-1185">Reference proteome</keyword>
<sequence length="189" mass="20412">MRRHSNKTNPVAAGILFIALACWAGNAMGWGTSGDSWSTWGGSRPSLNLNLAFTDCAKCHTSTNNVNRHHDLITKKGKQCLACHTMTADNSGQYTVQVQRDCQACHTSSVHDNVQHNVSTCSRCHGSDVINIHSGWRSYASTLSACYLCHTSTNAKVKATIAKGVSGQTVYCTDCHGSNPHSWGGTWGR</sequence>
<reference evidence="2 3" key="1">
    <citation type="submission" date="2015-01" db="EMBL/GenBank/DDBJ databases">
        <title>Genome sequence of the anaerobic bacterium Geobacter soli GSS01, a dissimilatory Fe(III) reducer from soil.</title>
        <authorList>
            <person name="Yang G."/>
            <person name="Zhou S."/>
        </authorList>
    </citation>
    <scope>NUCLEOTIDE SEQUENCE [LARGE SCALE GENOMIC DNA]</scope>
    <source>
        <strain evidence="2 3">GSS01</strain>
    </source>
</reference>
<gene>
    <name evidence="2" type="ORF">SE37_11345</name>
</gene>
<evidence type="ECO:0000313" key="2">
    <source>
        <dbReference type="EMBL" id="KIE43185.1"/>
    </source>
</evidence>
<name>A0A0C1U647_9BACT</name>